<feature type="coiled-coil region" evidence="1">
    <location>
        <begin position="230"/>
        <end position="284"/>
    </location>
</feature>
<dbReference type="Pfam" id="PF26002">
    <property type="entry name" value="Beta-barrel_AprE"/>
    <property type="match status" value="1"/>
</dbReference>
<dbReference type="KEGG" id="dli:dnl_29030"/>
<protein>
    <submittedName>
        <fullName evidence="4">Secretion protein domain-containing protein</fullName>
    </submittedName>
</protein>
<evidence type="ECO:0000313" key="5">
    <source>
        <dbReference type="Proteomes" id="UP000663720"/>
    </source>
</evidence>
<gene>
    <name evidence="4" type="ORF">dnl_29030</name>
</gene>
<dbReference type="EMBL" id="CP061799">
    <property type="protein sequence ID" value="QTA80594.1"/>
    <property type="molecule type" value="Genomic_DNA"/>
</dbReference>
<organism evidence="4 5">
    <name type="scientific">Desulfonema limicola</name>
    <dbReference type="NCBI Taxonomy" id="45656"/>
    <lineage>
        <taxon>Bacteria</taxon>
        <taxon>Pseudomonadati</taxon>
        <taxon>Thermodesulfobacteriota</taxon>
        <taxon>Desulfobacteria</taxon>
        <taxon>Desulfobacterales</taxon>
        <taxon>Desulfococcaceae</taxon>
        <taxon>Desulfonema</taxon>
    </lineage>
</organism>
<dbReference type="AlphaFoldDB" id="A0A975GGT0"/>
<feature type="domain" description="AprE-like beta-barrel" evidence="3">
    <location>
        <begin position="353"/>
        <end position="436"/>
    </location>
</feature>
<dbReference type="RefSeq" id="WP_207692227.1">
    <property type="nucleotide sequence ID" value="NZ_CP061799.1"/>
</dbReference>
<keyword evidence="2" id="KW-1133">Transmembrane helix</keyword>
<evidence type="ECO:0000256" key="2">
    <source>
        <dbReference type="SAM" id="Phobius"/>
    </source>
</evidence>
<accession>A0A975GGT0</accession>
<feature type="coiled-coil region" evidence="1">
    <location>
        <begin position="136"/>
        <end position="203"/>
    </location>
</feature>
<keyword evidence="5" id="KW-1185">Reference proteome</keyword>
<dbReference type="Proteomes" id="UP000663720">
    <property type="component" value="Chromosome"/>
</dbReference>
<dbReference type="Gene3D" id="2.40.30.170">
    <property type="match status" value="1"/>
</dbReference>
<dbReference type="InterPro" id="IPR050739">
    <property type="entry name" value="MFP"/>
</dbReference>
<dbReference type="Gene3D" id="2.40.50.100">
    <property type="match status" value="1"/>
</dbReference>
<keyword evidence="2" id="KW-0812">Transmembrane</keyword>
<sequence length="459" mass="52661">MPLEDSSEKLGQIFADHDAHGVDILMGRSSFMSQVVIYIFVGILLSALIWSFFGKTDLIVKVEGRLEPRLDIRHVYPPIGGELTDIYAVEGAFVSRGDLLARLRATDAIQAATDAEKARINLEQAKFDYKLFPRKKELLEKELENITGQIKQKEKEYKLFKQDQFRNLPAIHKHKLEKSRLKIEQAEKEMYAARDMMEKYQRLGQAENGGVSQKEIEEKHENWLREETKYKDLLIDLNNLEYEFSQQETQFGKRVSDTLSEILNLRFQQESKKLQIENEEIQVNIQYRAALAAFEAASVITFDDLDKDNFMKIRSPVSGEVTFVAFTQRGEKIKPDVPLVSIAPAGSEKVLMISIPDKDRGLLKPGQTVKLKFAAFPYHRYGFITGTLEYISPDAAQPKDDKSYYRGRVSMDKDFYTENGKNIIIKYGMTAIAEIAVKKLRIIDIFLDPFKKFSGKSEI</sequence>
<keyword evidence="1" id="KW-0175">Coiled coil</keyword>
<dbReference type="PANTHER" id="PTHR30386">
    <property type="entry name" value="MEMBRANE FUSION SUBUNIT OF EMRAB-TOLC MULTIDRUG EFFLUX PUMP"/>
    <property type="match status" value="1"/>
</dbReference>
<name>A0A975GGT0_9BACT</name>
<evidence type="ECO:0000259" key="3">
    <source>
        <dbReference type="Pfam" id="PF26002"/>
    </source>
</evidence>
<dbReference type="PANTHER" id="PTHR30386:SF28">
    <property type="entry name" value="EXPORTED PROTEIN"/>
    <property type="match status" value="1"/>
</dbReference>
<evidence type="ECO:0000256" key="1">
    <source>
        <dbReference type="SAM" id="Coils"/>
    </source>
</evidence>
<feature type="transmembrane region" description="Helical" evidence="2">
    <location>
        <begin position="35"/>
        <end position="53"/>
    </location>
</feature>
<reference evidence="4" key="1">
    <citation type="journal article" date="2021" name="Microb. Physiol.">
        <title>Proteogenomic Insights into the Physiology of Marine, Sulfate-Reducing, Filamentous Desulfonema limicola and Desulfonema magnum.</title>
        <authorList>
            <person name="Schnaars V."/>
            <person name="Wohlbrand L."/>
            <person name="Scheve S."/>
            <person name="Hinrichs C."/>
            <person name="Reinhardt R."/>
            <person name="Rabus R."/>
        </authorList>
    </citation>
    <scope>NUCLEOTIDE SEQUENCE</scope>
    <source>
        <strain evidence="4">5ac10</strain>
    </source>
</reference>
<evidence type="ECO:0000313" key="4">
    <source>
        <dbReference type="EMBL" id="QTA80594.1"/>
    </source>
</evidence>
<dbReference type="PRINTS" id="PR01490">
    <property type="entry name" value="RTXTOXIND"/>
</dbReference>
<keyword evidence="2" id="KW-0472">Membrane</keyword>
<proteinExistence type="predicted"/>
<dbReference type="InterPro" id="IPR058982">
    <property type="entry name" value="Beta-barrel_AprE"/>
</dbReference>